<dbReference type="EMBL" id="AZFH01000037">
    <property type="protein sequence ID" value="KRL81355.1"/>
    <property type="molecule type" value="Genomic_DNA"/>
</dbReference>
<evidence type="ECO:0000313" key="3">
    <source>
        <dbReference type="Proteomes" id="UP000051048"/>
    </source>
</evidence>
<reference evidence="2 3" key="1">
    <citation type="journal article" date="2015" name="Genome Announc.">
        <title>Expanding the biotechnology potential of lactobacilli through comparative genomics of 213 strains and associated genera.</title>
        <authorList>
            <person name="Sun Z."/>
            <person name="Harris H.M."/>
            <person name="McCann A."/>
            <person name="Guo C."/>
            <person name="Argimon S."/>
            <person name="Zhang W."/>
            <person name="Yang X."/>
            <person name="Jeffery I.B."/>
            <person name="Cooney J.C."/>
            <person name="Kagawa T.F."/>
            <person name="Liu W."/>
            <person name="Song Y."/>
            <person name="Salvetti E."/>
            <person name="Wrobel A."/>
            <person name="Rasinkangas P."/>
            <person name="Parkhill J."/>
            <person name="Rea M.C."/>
            <person name="O'Sullivan O."/>
            <person name="Ritari J."/>
            <person name="Douillard F.P."/>
            <person name="Paul Ross R."/>
            <person name="Yang R."/>
            <person name="Briner A.E."/>
            <person name="Felis G.E."/>
            <person name="de Vos W.M."/>
            <person name="Barrangou R."/>
            <person name="Klaenhammer T.R."/>
            <person name="Caufield P.W."/>
            <person name="Cui Y."/>
            <person name="Zhang H."/>
            <person name="O'Toole P.W."/>
        </authorList>
    </citation>
    <scope>NUCLEOTIDE SEQUENCE [LARGE SCALE GENOMIC DNA]</scope>
    <source>
        <strain evidence="2 3">DSM 15833</strain>
    </source>
</reference>
<name>A0A0R1TWA2_9LACO</name>
<dbReference type="InterPro" id="IPR045515">
    <property type="entry name" value="DUF6440"/>
</dbReference>
<dbReference type="AlphaFoldDB" id="A0A0R1TWA2"/>
<feature type="domain" description="DUF6440" evidence="1">
    <location>
        <begin position="6"/>
        <end position="55"/>
    </location>
</feature>
<organism evidence="2 3">
    <name type="scientific">Ligilactobacillus equi DSM 15833 = JCM 10991</name>
    <dbReference type="NCBI Taxonomy" id="1423740"/>
    <lineage>
        <taxon>Bacteria</taxon>
        <taxon>Bacillati</taxon>
        <taxon>Bacillota</taxon>
        <taxon>Bacilli</taxon>
        <taxon>Lactobacillales</taxon>
        <taxon>Lactobacillaceae</taxon>
        <taxon>Ligilactobacillus</taxon>
    </lineage>
</organism>
<gene>
    <name evidence="2" type="ORF">FC36_GL001758</name>
</gene>
<dbReference type="OrthoDB" id="9135364at2"/>
<dbReference type="Pfam" id="PF20037">
    <property type="entry name" value="DUF6440"/>
    <property type="match status" value="1"/>
</dbReference>
<comment type="caution">
    <text evidence="2">The sequence shown here is derived from an EMBL/GenBank/DDBJ whole genome shotgun (WGS) entry which is preliminary data.</text>
</comment>
<accession>A0A0R1TWA2</accession>
<dbReference type="STRING" id="1423740.FC36_GL001758"/>
<evidence type="ECO:0000313" key="2">
    <source>
        <dbReference type="EMBL" id="KRL81355.1"/>
    </source>
</evidence>
<protein>
    <recommendedName>
        <fullName evidence="1">DUF6440 domain-containing protein</fullName>
    </recommendedName>
</protein>
<proteinExistence type="predicted"/>
<evidence type="ECO:0000259" key="1">
    <source>
        <dbReference type="Pfam" id="PF20037"/>
    </source>
</evidence>
<dbReference type="Proteomes" id="UP000051048">
    <property type="component" value="Unassembled WGS sequence"/>
</dbReference>
<sequence>MKKEQRFEVIYRQGIVTDYKIVVDRVTGVNYLIYNSGEGTGLTPLLDAQGNVVVTPVTSIATNRSY</sequence>
<dbReference type="RefSeq" id="WP_025020573.1">
    <property type="nucleotide sequence ID" value="NZ_AZFH01000037.1"/>
</dbReference>
<dbReference type="PATRIC" id="fig|1423740.3.peg.1895"/>